<sequence>MALNRYTNLENTLFQIIMNPGRAIFEGTVVYNTQTYSFTITKSEISRLSPYKNEPHCISATHPHLNPFCYCKDLPRS</sequence>
<proteinExistence type="predicted"/>
<comment type="caution">
    <text evidence="1">The sequence shown here is derived from an EMBL/GenBank/DDBJ whole genome shotgun (WGS) entry which is preliminary data.</text>
</comment>
<name>A0A922SGN1_SPOEX</name>
<reference evidence="1" key="1">
    <citation type="journal article" date="2021" name="G3 (Bethesda)">
        <title>Genome and transcriptome analysis of the beet armyworm Spodoptera exigua reveals targets for pest control. .</title>
        <authorList>
            <person name="Simon S."/>
            <person name="Breeschoten T."/>
            <person name="Jansen H.J."/>
            <person name="Dirks R.P."/>
            <person name="Schranz M.E."/>
            <person name="Ros V.I.D."/>
        </authorList>
    </citation>
    <scope>NUCLEOTIDE SEQUENCE</scope>
    <source>
        <strain evidence="1">TB_SE_WUR_2020</strain>
    </source>
</reference>
<evidence type="ECO:0000313" key="1">
    <source>
        <dbReference type="EMBL" id="KAH9636379.1"/>
    </source>
</evidence>
<accession>A0A922SGN1</accession>
<protein>
    <submittedName>
        <fullName evidence="1">Uncharacterized protein</fullName>
    </submittedName>
</protein>
<gene>
    <name evidence="1" type="ORF">HF086_011236</name>
</gene>
<dbReference type="AlphaFoldDB" id="A0A922SGN1"/>
<dbReference type="EMBL" id="JACEFF010000502">
    <property type="protein sequence ID" value="KAH9636379.1"/>
    <property type="molecule type" value="Genomic_DNA"/>
</dbReference>
<evidence type="ECO:0000313" key="2">
    <source>
        <dbReference type="Proteomes" id="UP000814243"/>
    </source>
</evidence>
<dbReference type="Proteomes" id="UP000814243">
    <property type="component" value="Unassembled WGS sequence"/>
</dbReference>
<organism evidence="1 2">
    <name type="scientific">Spodoptera exigua</name>
    <name type="common">Beet armyworm</name>
    <name type="synonym">Noctua fulgens</name>
    <dbReference type="NCBI Taxonomy" id="7107"/>
    <lineage>
        <taxon>Eukaryota</taxon>
        <taxon>Metazoa</taxon>
        <taxon>Ecdysozoa</taxon>
        <taxon>Arthropoda</taxon>
        <taxon>Hexapoda</taxon>
        <taxon>Insecta</taxon>
        <taxon>Pterygota</taxon>
        <taxon>Neoptera</taxon>
        <taxon>Endopterygota</taxon>
        <taxon>Lepidoptera</taxon>
        <taxon>Glossata</taxon>
        <taxon>Ditrysia</taxon>
        <taxon>Noctuoidea</taxon>
        <taxon>Noctuidae</taxon>
        <taxon>Amphipyrinae</taxon>
        <taxon>Spodoptera</taxon>
    </lineage>
</organism>